<dbReference type="InterPro" id="IPR050346">
    <property type="entry name" value="FMO-like"/>
</dbReference>
<evidence type="ECO:0000256" key="1">
    <source>
        <dbReference type="ARBA" id="ARBA00022630"/>
    </source>
</evidence>
<keyword evidence="3" id="KW-0560">Oxidoreductase</keyword>
<proteinExistence type="predicted"/>
<dbReference type="Pfam" id="PF07992">
    <property type="entry name" value="Pyr_redox_2"/>
    <property type="match status" value="1"/>
</dbReference>
<evidence type="ECO:0000259" key="4">
    <source>
        <dbReference type="Pfam" id="PF07992"/>
    </source>
</evidence>
<keyword evidence="2" id="KW-0274">FAD</keyword>
<sequence>MSISDILSEPVGILGAGIAGLINAYVLTQDGFTNVTVVTRDRSVGGIWSRDRVYSGLRINNVHGEYRFSPLEMPPPDDSSESGGHITGMGMCEYMETFYDKFLKGKAKFMFEAEILNVNRGDTKRWQVKIRRIRSAETEDLTFARVILATGGCSNPSIPEALSPEAAEKARFEGVVIHSSQFGSRIDDILALVKQKESNDDKTKGTVLVVGGGKSAMDICAKLANEGRRVVNVFQKADVFLAAKAKLPDIIRKGRLLSVFSPHIVLRTRLERFLHTTALGSWITRNFWNKLEQISFDSFSLPKDSPLRNTSSNFWGIRINDEGRVNPKNYYSLVNAGQIELVAPARALGYADDGKSVRLNNGQEVSAEVAILATGWKSSWTQIFEGSRTLGSTMEELGLGRHPPSTDVIAVANNWDYKTLENPPTMHPENQVQKWVTSIHRGLVPGKNINKRDFAIAGAIFTANNGYTSEVAAHWISSYFQGDPMRFPSSPEEAITEAELRSAWMRKRYPNMCSWVNESYSCTLDFWTWPQAVDELLEDMYLPSMRSGGNFFTWPFRVIDLKEISTLGEERRAIRKRTREY</sequence>
<dbReference type="InterPro" id="IPR023753">
    <property type="entry name" value="FAD/NAD-binding_dom"/>
</dbReference>
<gene>
    <name evidence="5" type="ORF">NLJ89_g2865</name>
</gene>
<evidence type="ECO:0000256" key="2">
    <source>
        <dbReference type="ARBA" id="ARBA00022827"/>
    </source>
</evidence>
<dbReference type="EMBL" id="JANKHO010000190">
    <property type="protein sequence ID" value="KAJ3513588.1"/>
    <property type="molecule type" value="Genomic_DNA"/>
</dbReference>
<name>A0A9W8K602_9AGAR</name>
<dbReference type="OrthoDB" id="2915840at2759"/>
<reference evidence="5" key="1">
    <citation type="submission" date="2022-07" db="EMBL/GenBank/DDBJ databases">
        <title>Genome Sequence of Agrocybe chaxingu.</title>
        <authorList>
            <person name="Buettner E."/>
        </authorList>
    </citation>
    <scope>NUCLEOTIDE SEQUENCE</scope>
    <source>
        <strain evidence="5">MP-N11</strain>
    </source>
</reference>
<dbReference type="PRINTS" id="PR00370">
    <property type="entry name" value="FMOXYGENASE"/>
</dbReference>
<organism evidence="5 6">
    <name type="scientific">Agrocybe chaxingu</name>
    <dbReference type="NCBI Taxonomy" id="84603"/>
    <lineage>
        <taxon>Eukaryota</taxon>
        <taxon>Fungi</taxon>
        <taxon>Dikarya</taxon>
        <taxon>Basidiomycota</taxon>
        <taxon>Agaricomycotina</taxon>
        <taxon>Agaricomycetes</taxon>
        <taxon>Agaricomycetidae</taxon>
        <taxon>Agaricales</taxon>
        <taxon>Agaricineae</taxon>
        <taxon>Strophariaceae</taxon>
        <taxon>Agrocybe</taxon>
    </lineage>
</organism>
<dbReference type="AlphaFoldDB" id="A0A9W8K602"/>
<dbReference type="SUPFAM" id="SSF51905">
    <property type="entry name" value="FAD/NAD(P)-binding domain"/>
    <property type="match status" value="2"/>
</dbReference>
<feature type="domain" description="FAD/NAD(P)-binding" evidence="4">
    <location>
        <begin position="11"/>
        <end position="241"/>
    </location>
</feature>
<evidence type="ECO:0000313" key="6">
    <source>
        <dbReference type="Proteomes" id="UP001148786"/>
    </source>
</evidence>
<dbReference type="InterPro" id="IPR000960">
    <property type="entry name" value="Flavin_mOase"/>
</dbReference>
<evidence type="ECO:0000313" key="5">
    <source>
        <dbReference type="EMBL" id="KAJ3513588.1"/>
    </source>
</evidence>
<dbReference type="Gene3D" id="3.50.50.60">
    <property type="entry name" value="FAD/NAD(P)-binding domain"/>
    <property type="match status" value="2"/>
</dbReference>
<keyword evidence="6" id="KW-1185">Reference proteome</keyword>
<dbReference type="GO" id="GO:0050661">
    <property type="term" value="F:NADP binding"/>
    <property type="evidence" value="ECO:0007669"/>
    <property type="project" value="InterPro"/>
</dbReference>
<dbReference type="PANTHER" id="PTHR23023">
    <property type="entry name" value="DIMETHYLANILINE MONOOXYGENASE"/>
    <property type="match status" value="1"/>
</dbReference>
<keyword evidence="1" id="KW-0285">Flavoprotein</keyword>
<dbReference type="GO" id="GO:0050660">
    <property type="term" value="F:flavin adenine dinucleotide binding"/>
    <property type="evidence" value="ECO:0007669"/>
    <property type="project" value="InterPro"/>
</dbReference>
<comment type="caution">
    <text evidence="5">The sequence shown here is derived from an EMBL/GenBank/DDBJ whole genome shotgun (WGS) entry which is preliminary data.</text>
</comment>
<dbReference type="GO" id="GO:0016491">
    <property type="term" value="F:oxidoreductase activity"/>
    <property type="evidence" value="ECO:0007669"/>
    <property type="project" value="UniProtKB-KW"/>
</dbReference>
<protein>
    <recommendedName>
        <fullName evidence="4">FAD/NAD(P)-binding domain-containing protein</fullName>
    </recommendedName>
</protein>
<dbReference type="InterPro" id="IPR036188">
    <property type="entry name" value="FAD/NAD-bd_sf"/>
</dbReference>
<accession>A0A9W8K602</accession>
<evidence type="ECO:0000256" key="3">
    <source>
        <dbReference type="ARBA" id="ARBA00023002"/>
    </source>
</evidence>
<dbReference type="Proteomes" id="UP001148786">
    <property type="component" value="Unassembled WGS sequence"/>
</dbReference>